<comment type="subunit">
    <text evidence="7">The complex comprises the extracytoplasmic solute receptor protein and the two transmembrane proteins.</text>
</comment>
<proteinExistence type="inferred from homology"/>
<keyword evidence="5 7" id="KW-1133">Transmembrane helix</keyword>
<feature type="domain" description="TRAP C4-dicarboxylate transport system permease DctM subunit" evidence="8">
    <location>
        <begin position="12"/>
        <end position="432"/>
    </location>
</feature>
<dbReference type="InterPro" id="IPR010656">
    <property type="entry name" value="DctM"/>
</dbReference>
<feature type="transmembrane region" description="Helical" evidence="7">
    <location>
        <begin position="223"/>
        <end position="247"/>
    </location>
</feature>
<gene>
    <name evidence="9" type="ORF">OOZ53_24000</name>
</gene>
<evidence type="ECO:0000256" key="1">
    <source>
        <dbReference type="ARBA" id="ARBA00004429"/>
    </source>
</evidence>
<evidence type="ECO:0000256" key="2">
    <source>
        <dbReference type="ARBA" id="ARBA00022475"/>
    </source>
</evidence>
<evidence type="ECO:0000256" key="6">
    <source>
        <dbReference type="ARBA" id="ARBA00023136"/>
    </source>
</evidence>
<dbReference type="PIRSF" id="PIRSF006066">
    <property type="entry name" value="HI0050"/>
    <property type="match status" value="1"/>
</dbReference>
<dbReference type="NCBIfam" id="TIGR00786">
    <property type="entry name" value="dctM"/>
    <property type="match status" value="1"/>
</dbReference>
<dbReference type="PANTHER" id="PTHR33362">
    <property type="entry name" value="SIALIC ACID TRAP TRANSPORTER PERMEASE PROTEIN SIAT-RELATED"/>
    <property type="match status" value="1"/>
</dbReference>
<feature type="transmembrane region" description="Helical" evidence="7">
    <location>
        <begin position="368"/>
        <end position="388"/>
    </location>
</feature>
<keyword evidence="3 7" id="KW-0997">Cell inner membrane</keyword>
<dbReference type="RefSeq" id="WP_271092310.1">
    <property type="nucleotide sequence ID" value="NZ_JAPJZH010000023.1"/>
</dbReference>
<feature type="transmembrane region" description="Helical" evidence="7">
    <location>
        <begin position="97"/>
        <end position="130"/>
    </location>
</feature>
<dbReference type="Pfam" id="PF06808">
    <property type="entry name" value="DctM"/>
    <property type="match status" value="1"/>
</dbReference>
<protein>
    <recommendedName>
        <fullName evidence="7">TRAP transporter large permease protein</fullName>
    </recommendedName>
</protein>
<comment type="similarity">
    <text evidence="7">Belongs to the TRAP transporter large permease family.</text>
</comment>
<evidence type="ECO:0000256" key="3">
    <source>
        <dbReference type="ARBA" id="ARBA00022519"/>
    </source>
</evidence>
<keyword evidence="6 7" id="KW-0472">Membrane</keyword>
<comment type="caution">
    <text evidence="9">The sequence shown here is derived from an EMBL/GenBank/DDBJ whole genome shotgun (WGS) entry which is preliminary data.</text>
</comment>
<reference evidence="9" key="1">
    <citation type="submission" date="2022-11" db="EMBL/GenBank/DDBJ databases">
        <title>Hoeflea poritis sp. nov., isolated from scleractinian coral Porites lutea.</title>
        <authorList>
            <person name="Zhang G."/>
            <person name="Wei Q."/>
            <person name="Cai L."/>
        </authorList>
    </citation>
    <scope>NUCLEOTIDE SEQUENCE</scope>
    <source>
        <strain evidence="9">E7-10</strain>
    </source>
</reference>
<dbReference type="PANTHER" id="PTHR33362:SF5">
    <property type="entry name" value="C4-DICARBOXYLATE TRAP TRANSPORTER LARGE PERMEASE PROTEIN DCTM"/>
    <property type="match status" value="1"/>
</dbReference>
<keyword evidence="2" id="KW-1003">Cell membrane</keyword>
<comment type="subcellular location">
    <subcellularLocation>
        <location evidence="1 7">Cell inner membrane</location>
        <topology evidence="1 7">Multi-pass membrane protein</topology>
    </subcellularLocation>
</comment>
<dbReference type="InterPro" id="IPR004681">
    <property type="entry name" value="TRAP_DctM"/>
</dbReference>
<feature type="transmembrane region" description="Helical" evidence="7">
    <location>
        <begin position="283"/>
        <end position="303"/>
    </location>
</feature>
<sequence>MSGLELGLLSVGAIVGLIYLGMHVAIVLAAVSFVGLWIFKGKFALSVTLLTQAVTESISSYVFGVVPLFVLMGLLVGKADIGRDTFRAANHFLHRILGGLGVATVIANTAFAAVTGISIASAAVFTRVAVPEMLRLGYQRRFAVGVVTGSSVLGMLIPPSLLLIVYALVAEQSVGAMFVAGIVPGLLLAAVFCVIIVGMARFSPRRVFSERTEADDREELTNLEALMLLLPLIVLIGLVLGGIYGGFFTPTEAGAAGVAGALVIALLRRRLNWSSFWETLLQAGQITASISLLVIGATVYSRMVSIMGLPNALANTVSAAELSFLALILIYILIVIALGTLIDAISIILIMIPIFLPLASAFPAADPIWFGILTVIAAEIGLLTPPMGLSAYVVKSSLDNPDITLADIFLGTMPFVFGMIAIILLIVAFPQLTRVFL</sequence>
<evidence type="ECO:0000256" key="4">
    <source>
        <dbReference type="ARBA" id="ARBA00022692"/>
    </source>
</evidence>
<feature type="transmembrane region" description="Helical" evidence="7">
    <location>
        <begin position="60"/>
        <end position="77"/>
    </location>
</feature>
<feature type="transmembrane region" description="Helical" evidence="7">
    <location>
        <begin position="323"/>
        <end position="356"/>
    </location>
</feature>
<evidence type="ECO:0000313" key="10">
    <source>
        <dbReference type="Proteomes" id="UP001148313"/>
    </source>
</evidence>
<evidence type="ECO:0000256" key="7">
    <source>
        <dbReference type="RuleBase" id="RU369079"/>
    </source>
</evidence>
<dbReference type="Proteomes" id="UP001148313">
    <property type="component" value="Unassembled WGS sequence"/>
</dbReference>
<keyword evidence="7" id="KW-0813">Transport</keyword>
<comment type="function">
    <text evidence="7">Part of the tripartite ATP-independent periplasmic (TRAP) transport system.</text>
</comment>
<feature type="transmembrane region" description="Helical" evidence="7">
    <location>
        <begin position="408"/>
        <end position="429"/>
    </location>
</feature>
<dbReference type="EMBL" id="JAPJZH010000023">
    <property type="protein sequence ID" value="MDA4848443.1"/>
    <property type="molecule type" value="Genomic_DNA"/>
</dbReference>
<evidence type="ECO:0000313" key="9">
    <source>
        <dbReference type="EMBL" id="MDA4848443.1"/>
    </source>
</evidence>
<name>A0ABT4VUR0_9HYPH</name>
<feature type="transmembrane region" description="Helical" evidence="7">
    <location>
        <begin position="6"/>
        <end position="39"/>
    </location>
</feature>
<evidence type="ECO:0000256" key="5">
    <source>
        <dbReference type="ARBA" id="ARBA00022989"/>
    </source>
</evidence>
<keyword evidence="4 7" id="KW-0812">Transmembrane</keyword>
<organism evidence="9 10">
    <name type="scientific">Hoeflea poritis</name>
    <dbReference type="NCBI Taxonomy" id="2993659"/>
    <lineage>
        <taxon>Bacteria</taxon>
        <taxon>Pseudomonadati</taxon>
        <taxon>Pseudomonadota</taxon>
        <taxon>Alphaproteobacteria</taxon>
        <taxon>Hyphomicrobiales</taxon>
        <taxon>Rhizobiaceae</taxon>
        <taxon>Hoeflea</taxon>
    </lineage>
</organism>
<comment type="caution">
    <text evidence="7">Lacks conserved residue(s) required for the propagation of feature annotation.</text>
</comment>
<evidence type="ECO:0000259" key="8">
    <source>
        <dbReference type="Pfam" id="PF06808"/>
    </source>
</evidence>
<feature type="transmembrane region" description="Helical" evidence="7">
    <location>
        <begin position="142"/>
        <end position="169"/>
    </location>
</feature>
<keyword evidence="10" id="KW-1185">Reference proteome</keyword>
<accession>A0ABT4VUR0</accession>
<feature type="transmembrane region" description="Helical" evidence="7">
    <location>
        <begin position="175"/>
        <end position="202"/>
    </location>
</feature>